<gene>
    <name evidence="1" type="primary">X975_06383</name>
    <name evidence="1" type="ORF">NPIL_189671</name>
</gene>
<reference evidence="1" key="1">
    <citation type="submission" date="2020-08" db="EMBL/GenBank/DDBJ databases">
        <title>Multicomponent nature underlies the extraordinary mechanical properties of spider dragline silk.</title>
        <authorList>
            <person name="Kono N."/>
            <person name="Nakamura H."/>
            <person name="Mori M."/>
            <person name="Yoshida Y."/>
            <person name="Ohtoshi R."/>
            <person name="Malay A.D."/>
            <person name="Moran D.A.P."/>
            <person name="Tomita M."/>
            <person name="Numata K."/>
            <person name="Arakawa K."/>
        </authorList>
    </citation>
    <scope>NUCLEOTIDE SEQUENCE</scope>
</reference>
<dbReference type="GO" id="GO:0003723">
    <property type="term" value="F:RNA binding"/>
    <property type="evidence" value="ECO:0007669"/>
    <property type="project" value="InterPro"/>
</dbReference>
<dbReference type="AlphaFoldDB" id="A0A8X6PFG0"/>
<dbReference type="EMBL" id="BMAW01020471">
    <property type="protein sequence ID" value="GFT68285.1"/>
    <property type="molecule type" value="Genomic_DNA"/>
</dbReference>
<dbReference type="SUPFAM" id="SSF54791">
    <property type="entry name" value="Eukaryotic type KH-domain (KH-domain type I)"/>
    <property type="match status" value="1"/>
</dbReference>
<organism evidence="1 2">
    <name type="scientific">Nephila pilipes</name>
    <name type="common">Giant wood spider</name>
    <name type="synonym">Nephila maculata</name>
    <dbReference type="NCBI Taxonomy" id="299642"/>
    <lineage>
        <taxon>Eukaryota</taxon>
        <taxon>Metazoa</taxon>
        <taxon>Ecdysozoa</taxon>
        <taxon>Arthropoda</taxon>
        <taxon>Chelicerata</taxon>
        <taxon>Arachnida</taxon>
        <taxon>Araneae</taxon>
        <taxon>Araneomorphae</taxon>
        <taxon>Entelegynae</taxon>
        <taxon>Araneoidea</taxon>
        <taxon>Nephilidae</taxon>
        <taxon>Nephila</taxon>
    </lineage>
</organism>
<evidence type="ECO:0000313" key="2">
    <source>
        <dbReference type="Proteomes" id="UP000887013"/>
    </source>
</evidence>
<dbReference type="Gene3D" id="3.30.1370.10">
    <property type="entry name" value="K Homology domain, type 1"/>
    <property type="match status" value="1"/>
</dbReference>
<evidence type="ECO:0000313" key="1">
    <source>
        <dbReference type="EMBL" id="GFT68285.1"/>
    </source>
</evidence>
<protein>
    <submittedName>
        <fullName evidence="1">Vigilin</fullName>
    </submittedName>
</protein>
<dbReference type="Proteomes" id="UP000887013">
    <property type="component" value="Unassembled WGS sequence"/>
</dbReference>
<comment type="caution">
    <text evidence="1">The sequence shown here is derived from an EMBL/GenBank/DDBJ whole genome shotgun (WGS) entry which is preliminary data.</text>
</comment>
<dbReference type="OrthoDB" id="10027144at2759"/>
<accession>A0A8X6PFG0</accession>
<dbReference type="InterPro" id="IPR036612">
    <property type="entry name" value="KH_dom_type_1_sf"/>
</dbReference>
<name>A0A8X6PFG0_NEPPI</name>
<keyword evidence="2" id="KW-1185">Reference proteome</keyword>
<proteinExistence type="predicted"/>
<sequence>MPPPDVQSDNITLKGEQDKLCPALTLVYYKIKNVKTEHMDVRSWLNNYIIDKKVANIQHMTQDFSKVQVDFIDESVKSEGGPEEIYKT</sequence>